<dbReference type="RefSeq" id="WP_376734395.1">
    <property type="nucleotide sequence ID" value="NZ_JAYMRP010000024.1"/>
</dbReference>
<proteinExistence type="predicted"/>
<organism evidence="3 4">
    <name type="scientific">Streptomyces broussonetiae</name>
    <dbReference type="NCBI Taxonomy" id="2686304"/>
    <lineage>
        <taxon>Bacteria</taxon>
        <taxon>Bacillati</taxon>
        <taxon>Actinomycetota</taxon>
        <taxon>Actinomycetes</taxon>
        <taxon>Kitasatosporales</taxon>
        <taxon>Streptomycetaceae</taxon>
        <taxon>Streptomyces</taxon>
    </lineage>
</organism>
<protein>
    <recommendedName>
        <fullName evidence="5">Serine/arginine repetitive matrix protein 2</fullName>
    </recommendedName>
</protein>
<evidence type="ECO:0000313" key="4">
    <source>
        <dbReference type="Proteomes" id="UP001585080"/>
    </source>
</evidence>
<keyword evidence="2" id="KW-0472">Membrane</keyword>
<dbReference type="Proteomes" id="UP001585080">
    <property type="component" value="Unassembled WGS sequence"/>
</dbReference>
<accession>A0ABV5EG10</accession>
<keyword evidence="2" id="KW-1133">Transmembrane helix</keyword>
<feature type="transmembrane region" description="Helical" evidence="2">
    <location>
        <begin position="39"/>
        <end position="60"/>
    </location>
</feature>
<feature type="region of interest" description="Disordered" evidence="1">
    <location>
        <begin position="64"/>
        <end position="107"/>
    </location>
</feature>
<evidence type="ECO:0000256" key="2">
    <source>
        <dbReference type="SAM" id="Phobius"/>
    </source>
</evidence>
<evidence type="ECO:0000313" key="3">
    <source>
        <dbReference type="EMBL" id="MFB8775810.1"/>
    </source>
</evidence>
<evidence type="ECO:0008006" key="5">
    <source>
        <dbReference type="Google" id="ProtNLM"/>
    </source>
</evidence>
<name>A0ABV5EG10_9ACTN</name>
<keyword evidence="4" id="KW-1185">Reference proteome</keyword>
<evidence type="ECO:0000256" key="1">
    <source>
        <dbReference type="SAM" id="MobiDB-lite"/>
    </source>
</evidence>
<dbReference type="EMBL" id="JAYMRP010000024">
    <property type="protein sequence ID" value="MFB8775810.1"/>
    <property type="molecule type" value="Genomic_DNA"/>
</dbReference>
<gene>
    <name evidence="3" type="ORF">VSS16_24235</name>
</gene>
<sequence length="272" mass="28972">MPDAAPATPWAQGPDGSWSGPELPVPHARGERGLSRRTLWTVLGGAAAGVAVALVLTLVVGDDGGPGPNDDRGDGKAAASSPDPGPETSAPPPTEETEPTGTVTPSAEVPAGYELYDDAEGFTVARPLGWTREAVDSQYGMDVVNYRSADGERRLQVYEVAETSPEESFELFLSDDTPKADGFRELSLENLDDSGRPGSRLAYLADSIKGEPDVGPWHVADERFEAEDGRIYAIAAYGSDADGREDEHELLRTARAHFCPPYHACGESAWFD</sequence>
<reference evidence="3 4" key="1">
    <citation type="submission" date="2024-01" db="EMBL/GenBank/DDBJ databases">
        <title>Genome mining of biosynthetic gene clusters to explore secondary metabolites of Streptomyces sp.</title>
        <authorList>
            <person name="Baig A."/>
            <person name="Ajitkumar Shintre N."/>
            <person name="Kumar H."/>
            <person name="Anbarasu A."/>
            <person name="Ramaiah S."/>
        </authorList>
    </citation>
    <scope>NUCLEOTIDE SEQUENCE [LARGE SCALE GENOMIC DNA]</scope>
    <source>
        <strain evidence="3 4">A57</strain>
    </source>
</reference>
<keyword evidence="2" id="KW-0812">Transmembrane</keyword>
<feature type="compositionally biased region" description="Pro residues" evidence="1">
    <location>
        <begin position="83"/>
        <end position="94"/>
    </location>
</feature>
<comment type="caution">
    <text evidence="3">The sequence shown here is derived from an EMBL/GenBank/DDBJ whole genome shotgun (WGS) entry which is preliminary data.</text>
</comment>
<feature type="region of interest" description="Disordered" evidence="1">
    <location>
        <begin position="1"/>
        <end position="29"/>
    </location>
</feature>